<dbReference type="CDD" id="cd00407">
    <property type="entry name" value="Urease_beta"/>
    <property type="match status" value="1"/>
</dbReference>
<evidence type="ECO:0000313" key="5">
    <source>
        <dbReference type="EMBL" id="BAU94374.1"/>
    </source>
</evidence>
<feature type="compositionally biased region" description="Acidic residues" evidence="4">
    <location>
        <begin position="144"/>
        <end position="154"/>
    </location>
</feature>
<comment type="catalytic activity">
    <reaction evidence="2 3">
        <text>urea + 2 H2O + H(+) = hydrogencarbonate + 2 NH4(+)</text>
        <dbReference type="Rhea" id="RHEA:20557"/>
        <dbReference type="ChEBI" id="CHEBI:15377"/>
        <dbReference type="ChEBI" id="CHEBI:15378"/>
        <dbReference type="ChEBI" id="CHEBI:16199"/>
        <dbReference type="ChEBI" id="CHEBI:17544"/>
        <dbReference type="ChEBI" id="CHEBI:28938"/>
        <dbReference type="EC" id="3.5.1.5"/>
    </reaction>
</comment>
<comment type="subunit">
    <text evidence="3">Heterotrimer of UreA (gamma), UreB (beta) and UreC (alpha) subunits. Three heterotrimers associate to form the active enzyme.</text>
</comment>
<evidence type="ECO:0000313" key="6">
    <source>
        <dbReference type="Proteomes" id="UP000218244"/>
    </source>
</evidence>
<sequence length="154" mass="16930">MIPGEYILSKESLTGNVGREAKTIEIVNTGDRPVQIGSHFHFAEVNPSIRFDRSEGYGFRLDIPAGTAVRLEPGDARTVNLVAIGGDRVVSGFRDLVDGPLEDRKVNVWEGREDHWRRSSAAGDAPQELPQSDAAERGRKLDEATDESSEEGRK</sequence>
<evidence type="ECO:0000256" key="3">
    <source>
        <dbReference type="HAMAP-Rule" id="MF_01954"/>
    </source>
</evidence>
<accession>A0A160PM98</accession>
<gene>
    <name evidence="3 5" type="primary">ureB</name>
    <name evidence="5" type="ORF">N24_0112</name>
</gene>
<dbReference type="InterPro" id="IPR036461">
    <property type="entry name" value="Urease_betasu_sf"/>
</dbReference>
<dbReference type="InterPro" id="IPR002019">
    <property type="entry name" value="Urease_beta-like"/>
</dbReference>
<dbReference type="Proteomes" id="UP000218244">
    <property type="component" value="Chromosome"/>
</dbReference>
<dbReference type="Gene3D" id="2.10.150.10">
    <property type="entry name" value="Urease, beta subunit"/>
    <property type="match status" value="1"/>
</dbReference>
<dbReference type="GO" id="GO:0043419">
    <property type="term" value="P:urea catabolic process"/>
    <property type="evidence" value="ECO:0007669"/>
    <property type="project" value="UniProtKB-UniRule"/>
</dbReference>
<dbReference type="AlphaFoldDB" id="A0A160PM98"/>
<dbReference type="RefSeq" id="WP_096453428.1">
    <property type="nucleotide sequence ID" value="NZ_AP017369.1"/>
</dbReference>
<dbReference type="EC" id="3.5.1.5" evidence="3"/>
<evidence type="ECO:0000256" key="4">
    <source>
        <dbReference type="SAM" id="MobiDB-lite"/>
    </source>
</evidence>
<dbReference type="SUPFAM" id="SSF51278">
    <property type="entry name" value="Urease, beta-subunit"/>
    <property type="match status" value="1"/>
</dbReference>
<dbReference type="HAMAP" id="MF_01954">
    <property type="entry name" value="Urease_beta"/>
    <property type="match status" value="1"/>
</dbReference>
<evidence type="ECO:0000256" key="2">
    <source>
        <dbReference type="ARBA" id="ARBA00047778"/>
    </source>
</evidence>
<dbReference type="InterPro" id="IPR050069">
    <property type="entry name" value="Urease_subunit"/>
</dbReference>
<dbReference type="GO" id="GO:0035550">
    <property type="term" value="C:urease complex"/>
    <property type="evidence" value="ECO:0007669"/>
    <property type="project" value="InterPro"/>
</dbReference>
<keyword evidence="3" id="KW-0963">Cytoplasm</keyword>
<comment type="pathway">
    <text evidence="3">Nitrogen metabolism; urea degradation; CO(2) and NH(3) from urea (urease route): step 1/1.</text>
</comment>
<dbReference type="Pfam" id="PF00699">
    <property type="entry name" value="Urease_beta"/>
    <property type="match status" value="1"/>
</dbReference>
<name>A0A160PM98_9CORY</name>
<dbReference type="PANTHER" id="PTHR33569:SF1">
    <property type="entry name" value="UREASE"/>
    <property type="match status" value="1"/>
</dbReference>
<organism evidence="5 6">
    <name type="scientific">Corynebacterium suranareeae</name>
    <dbReference type="NCBI Taxonomy" id="2506452"/>
    <lineage>
        <taxon>Bacteria</taxon>
        <taxon>Bacillati</taxon>
        <taxon>Actinomycetota</taxon>
        <taxon>Actinomycetes</taxon>
        <taxon>Mycobacteriales</taxon>
        <taxon>Corynebacteriaceae</taxon>
        <taxon>Corynebacterium</taxon>
    </lineage>
</organism>
<feature type="compositionally biased region" description="Basic and acidic residues" evidence="4">
    <location>
        <begin position="134"/>
        <end position="143"/>
    </location>
</feature>
<comment type="subcellular location">
    <subcellularLocation>
        <location evidence="3">Cytoplasm</location>
    </subcellularLocation>
</comment>
<dbReference type="NCBIfam" id="NF009682">
    <property type="entry name" value="PRK13203.1"/>
    <property type="match status" value="1"/>
</dbReference>
<dbReference type="GO" id="GO:0009039">
    <property type="term" value="F:urease activity"/>
    <property type="evidence" value="ECO:0007669"/>
    <property type="project" value="UniProtKB-UniRule"/>
</dbReference>
<keyword evidence="6" id="KW-1185">Reference proteome</keyword>
<proteinExistence type="inferred from homology"/>
<dbReference type="PANTHER" id="PTHR33569">
    <property type="entry name" value="UREASE"/>
    <property type="match status" value="1"/>
</dbReference>
<protein>
    <recommendedName>
        <fullName evidence="3">Urease subunit beta</fullName>
        <ecNumber evidence="3">3.5.1.5</ecNumber>
    </recommendedName>
    <alternativeName>
        <fullName evidence="3">Urea amidohydrolase subunit beta</fullName>
    </alternativeName>
</protein>
<dbReference type="NCBIfam" id="TIGR00192">
    <property type="entry name" value="urease_beta"/>
    <property type="match status" value="1"/>
</dbReference>
<feature type="region of interest" description="Disordered" evidence="4">
    <location>
        <begin position="112"/>
        <end position="154"/>
    </location>
</feature>
<comment type="similarity">
    <text evidence="3">Belongs to the urease beta subunit family.</text>
</comment>
<reference evidence="5 6" key="1">
    <citation type="submission" date="2016-02" db="EMBL/GenBank/DDBJ databases">
        <title>Corynebacterium glutamicum N24 whole genome sequencing project.</title>
        <authorList>
            <person name="Matsutani M."/>
            <person name="Nangtapong N."/>
            <person name="Yakushi T."/>
            <person name="Matsushita K."/>
        </authorList>
    </citation>
    <scope>NUCLEOTIDE SEQUENCE [LARGE SCALE GENOMIC DNA]</scope>
    <source>
        <strain evidence="5 6">N24</strain>
    </source>
</reference>
<dbReference type="EMBL" id="AP017369">
    <property type="protein sequence ID" value="BAU94374.1"/>
    <property type="molecule type" value="Genomic_DNA"/>
</dbReference>
<dbReference type="KEGG" id="csur:N24_0112"/>
<dbReference type="UniPathway" id="UPA00258">
    <property type="reaction ID" value="UER00370"/>
</dbReference>
<keyword evidence="1 3" id="KW-0378">Hydrolase</keyword>
<evidence type="ECO:0000256" key="1">
    <source>
        <dbReference type="ARBA" id="ARBA00022801"/>
    </source>
</evidence>